<comment type="caution">
    <text evidence="1">The sequence shown here is derived from an EMBL/GenBank/DDBJ whole genome shotgun (WGS) entry which is preliminary data.</text>
</comment>
<accession>A0A0F2MFD7</accession>
<organism evidence="1 2">
    <name type="scientific">Sporothrix schenckii 1099-18</name>
    <dbReference type="NCBI Taxonomy" id="1397361"/>
    <lineage>
        <taxon>Eukaryota</taxon>
        <taxon>Fungi</taxon>
        <taxon>Dikarya</taxon>
        <taxon>Ascomycota</taxon>
        <taxon>Pezizomycotina</taxon>
        <taxon>Sordariomycetes</taxon>
        <taxon>Sordariomycetidae</taxon>
        <taxon>Ophiostomatales</taxon>
        <taxon>Ophiostomataceae</taxon>
        <taxon>Sporothrix</taxon>
    </lineage>
</organism>
<dbReference type="AlphaFoldDB" id="A0A0F2MFD7"/>
<dbReference type="GeneID" id="27670098"/>
<protein>
    <submittedName>
        <fullName evidence="1">Uncharacterized protein</fullName>
    </submittedName>
</protein>
<gene>
    <name evidence="1" type="ORF">SPSK_08183</name>
</gene>
<reference evidence="1 2" key="1">
    <citation type="journal article" date="2014" name="BMC Genomics">
        <title>Comparative genomics of the major fungal agents of human and animal Sporotrichosis: Sporothrix schenckii and Sporothrix brasiliensis.</title>
        <authorList>
            <person name="Teixeira M.M."/>
            <person name="de Almeida L.G."/>
            <person name="Kubitschek-Barreira P."/>
            <person name="Alves F.L."/>
            <person name="Kioshima E.S."/>
            <person name="Abadio A.K."/>
            <person name="Fernandes L."/>
            <person name="Derengowski L.S."/>
            <person name="Ferreira K.S."/>
            <person name="Souza R.C."/>
            <person name="Ruiz J.C."/>
            <person name="de Andrade N.C."/>
            <person name="Paes H.C."/>
            <person name="Nicola A.M."/>
            <person name="Albuquerque P."/>
            <person name="Gerber A.L."/>
            <person name="Martins V.P."/>
            <person name="Peconick L.D."/>
            <person name="Neto A.V."/>
            <person name="Chaucanez C.B."/>
            <person name="Silva P.A."/>
            <person name="Cunha O.L."/>
            <person name="de Oliveira F.F."/>
            <person name="dos Santos T.C."/>
            <person name="Barros A.L."/>
            <person name="Soares M.A."/>
            <person name="de Oliveira L.M."/>
            <person name="Marini M.M."/>
            <person name="Villalobos-Duno H."/>
            <person name="Cunha M.M."/>
            <person name="de Hoog S."/>
            <person name="da Silveira J.F."/>
            <person name="Henrissat B."/>
            <person name="Nino-Vega G.A."/>
            <person name="Cisalpino P.S."/>
            <person name="Mora-Montes H.M."/>
            <person name="Almeida S.R."/>
            <person name="Stajich J.E."/>
            <person name="Lopes-Bezerra L.M."/>
            <person name="Vasconcelos A.T."/>
            <person name="Felipe M.S."/>
        </authorList>
    </citation>
    <scope>NUCLEOTIDE SEQUENCE [LARGE SCALE GENOMIC DNA]</scope>
    <source>
        <strain evidence="1 2">1099-18</strain>
    </source>
</reference>
<evidence type="ECO:0000313" key="1">
    <source>
        <dbReference type="EMBL" id="KJR88413.1"/>
    </source>
</evidence>
<dbReference type="EMBL" id="AXCR01000004">
    <property type="protein sequence ID" value="KJR88413.1"/>
    <property type="molecule type" value="Genomic_DNA"/>
</dbReference>
<name>A0A0F2MFD7_SPOSC</name>
<sequence>MDVSPVPDQESADLQGTLVRLLISESRFFFEPCSDGKRIPTWSWPHQSQQVEGAGVYLPLPLRVDHALSVPPWPPRKRLSTHEQYSAAVRGLETAV</sequence>
<proteinExistence type="predicted"/>
<dbReference type="VEuPathDB" id="FungiDB:SPSK_08183"/>
<dbReference type="Proteomes" id="UP000033710">
    <property type="component" value="Unassembled WGS sequence"/>
</dbReference>
<dbReference type="KEGG" id="ssck:SPSK_08183"/>
<evidence type="ECO:0000313" key="2">
    <source>
        <dbReference type="Proteomes" id="UP000033710"/>
    </source>
</evidence>
<dbReference type="RefSeq" id="XP_016591089.1">
    <property type="nucleotide sequence ID" value="XM_016734821.1"/>
</dbReference>
<reference evidence="1 2" key="2">
    <citation type="journal article" date="2015" name="Eukaryot. Cell">
        <title>Asexual propagation of a virulent clone complex in a human and feline outbreak of sporotrichosis.</title>
        <authorList>
            <person name="Teixeira Mde M."/>
            <person name="Rodrigues A.M."/>
            <person name="Tsui C.K."/>
            <person name="de Almeida L.G."/>
            <person name="Van Diepeningen A.D."/>
            <person name="van den Ende B.G."/>
            <person name="Fernandes G.F."/>
            <person name="Kano R."/>
            <person name="Hamelin R.C."/>
            <person name="Lopes-Bezerra L.M."/>
            <person name="Vasconcelos A.T."/>
            <person name="de Hoog S."/>
            <person name="de Camargo Z.P."/>
            <person name="Felipe M.S."/>
        </authorList>
    </citation>
    <scope>NUCLEOTIDE SEQUENCE [LARGE SCALE GENOMIC DNA]</scope>
    <source>
        <strain evidence="1 2">1099-18</strain>
    </source>
</reference>